<dbReference type="Proteomes" id="UP000652761">
    <property type="component" value="Unassembled WGS sequence"/>
</dbReference>
<accession>A0A843W933</accession>
<dbReference type="PANTHER" id="PTHR33642:SF4">
    <property type="entry name" value="COX1_OXI3 INTRON 1 PROTEIN-RELATED"/>
    <property type="match status" value="1"/>
</dbReference>
<dbReference type="AlphaFoldDB" id="A0A843W933"/>
<dbReference type="GO" id="GO:0003964">
    <property type="term" value="F:RNA-directed DNA polymerase activity"/>
    <property type="evidence" value="ECO:0007669"/>
    <property type="project" value="TreeGrafter"/>
</dbReference>
<evidence type="ECO:0000313" key="4">
    <source>
        <dbReference type="Proteomes" id="UP000652761"/>
    </source>
</evidence>
<name>A0A843W933_COLES</name>
<reference evidence="3" key="1">
    <citation type="submission" date="2017-07" db="EMBL/GenBank/DDBJ databases">
        <title>Taro Niue Genome Assembly and Annotation.</title>
        <authorList>
            <person name="Atibalentja N."/>
            <person name="Keating K."/>
            <person name="Fields C.J."/>
        </authorList>
    </citation>
    <scope>NUCLEOTIDE SEQUENCE</scope>
    <source>
        <strain evidence="3">Niue_2</strain>
        <tissue evidence="3">Leaf</tissue>
    </source>
</reference>
<proteinExistence type="predicted"/>
<dbReference type="PANTHER" id="PTHR33642">
    <property type="entry name" value="COX1/OXI3 INTRON 1 PROTEIN-RELATED"/>
    <property type="match status" value="1"/>
</dbReference>
<dbReference type="InterPro" id="IPR024937">
    <property type="entry name" value="Domain_X"/>
</dbReference>
<feature type="compositionally biased region" description="Basic and acidic residues" evidence="1">
    <location>
        <begin position="832"/>
        <end position="842"/>
    </location>
</feature>
<organism evidence="3 4">
    <name type="scientific">Colocasia esculenta</name>
    <name type="common">Wild taro</name>
    <name type="synonym">Arum esculentum</name>
    <dbReference type="NCBI Taxonomy" id="4460"/>
    <lineage>
        <taxon>Eukaryota</taxon>
        <taxon>Viridiplantae</taxon>
        <taxon>Streptophyta</taxon>
        <taxon>Embryophyta</taxon>
        <taxon>Tracheophyta</taxon>
        <taxon>Spermatophyta</taxon>
        <taxon>Magnoliopsida</taxon>
        <taxon>Liliopsida</taxon>
        <taxon>Araceae</taxon>
        <taxon>Aroideae</taxon>
        <taxon>Colocasieae</taxon>
        <taxon>Colocasia</taxon>
    </lineage>
</organism>
<evidence type="ECO:0000256" key="1">
    <source>
        <dbReference type="SAM" id="MobiDB-lite"/>
    </source>
</evidence>
<dbReference type="GO" id="GO:0005739">
    <property type="term" value="C:mitochondrion"/>
    <property type="evidence" value="ECO:0007669"/>
    <property type="project" value="TreeGrafter"/>
</dbReference>
<dbReference type="GO" id="GO:0090615">
    <property type="term" value="P:mitochondrial mRNA processing"/>
    <property type="evidence" value="ECO:0007669"/>
    <property type="project" value="TreeGrafter"/>
</dbReference>
<dbReference type="GO" id="GO:0006315">
    <property type="term" value="P:homing of group II introns"/>
    <property type="evidence" value="ECO:0007669"/>
    <property type="project" value="TreeGrafter"/>
</dbReference>
<protein>
    <recommendedName>
        <fullName evidence="2">Domain X domain-containing protein</fullName>
    </recommendedName>
</protein>
<gene>
    <name evidence="3" type="ORF">Taro_037216</name>
</gene>
<dbReference type="OrthoDB" id="658143at2759"/>
<feature type="region of interest" description="Disordered" evidence="1">
    <location>
        <begin position="816"/>
        <end position="842"/>
    </location>
</feature>
<keyword evidence="4" id="KW-1185">Reference proteome</keyword>
<comment type="caution">
    <text evidence="3">The sequence shown here is derived from an EMBL/GenBank/DDBJ whole genome shotgun (WGS) entry which is preliminary data.</text>
</comment>
<dbReference type="EMBL" id="NMUH01003211">
    <property type="protein sequence ID" value="MQM04416.1"/>
    <property type="molecule type" value="Genomic_DNA"/>
</dbReference>
<feature type="domain" description="Domain X" evidence="2">
    <location>
        <begin position="609"/>
        <end position="736"/>
    </location>
</feature>
<evidence type="ECO:0000259" key="2">
    <source>
        <dbReference type="Pfam" id="PF01348"/>
    </source>
</evidence>
<sequence length="842" mass="95334">MQTTLLSKRTAPLPGQGAGGQKRLKPRRGFTRRPHRARLCAVRRIHDADMLFSSLARTSPRRHLPFSSAGVSFFLLRSLSSSPVPTLDGCCCTTRSPISQADLEALVLRQYRRGKFRGLLRSVVSRPSVLLAACRNLASSSDGGHEGQDGWNNMAFSPEWVARCGISVEHLSRELVEGRLDLQACCVKMVPSRKKGVSLVLPNLKLKAVMEAVRMALEVVYDRRFATFAYGGRVGMGRHTAIRYLKSAVQNPTWWFRVALFRERFGPRHVRRLFAVIEEKIEDPDLFGLVKGLFASEALMIELGGLDMGRGFPQESGLCSILVNIYFSGLDCVIQDLRLQVQKENPLIQSEDGPRVLHNPVRVYAVRHLDEILVISSGSKAFLMDVKEKATRYIEDNLELKVDKLMTSIHSAVSEKMDFMGMELQAVPPSVLHPPMSEKAIRARKKYLKQKAAKSLELKNARETVRKKLGIKILNHVFKKLKRCGGFKSEFPIESEVRVIFESWAEEVVKDFFQSREECWIWHRALTSGDFLNLKGVRDQLPTGLIDAYDEFQRKVHEYMIPVKAKKFAEDVDVKEGVHAGTEVDDNEEAEGKKYSERTVKDLTELCIRVKAPIELVRKAVKMAGFTNNMGRPRPIKLLISLEDTDIINWYAGVGKRWLEFFCCCRNFRMVKTVVNYHLRFSCFLTLAEKHESTKYETIKHYTKDLKITNKDGVEEAYFPTEREIKMMGDSNLSDPMPVDGALCLLLVRCFFFNSLDEDWGTPADQAIIRLTIVDIFLASWVPKVACKPGDQNFGKSVLERSIGSGVSLFDNCHTQGSRTQGSVPDRPPQNRLDRLIRADPG</sequence>
<dbReference type="CDD" id="cd01651">
    <property type="entry name" value="RT_G2_intron"/>
    <property type="match status" value="1"/>
</dbReference>
<evidence type="ECO:0000313" key="3">
    <source>
        <dbReference type="EMBL" id="MQM04416.1"/>
    </source>
</evidence>
<feature type="region of interest" description="Disordered" evidence="1">
    <location>
        <begin position="1"/>
        <end position="30"/>
    </location>
</feature>
<dbReference type="Pfam" id="PF01348">
    <property type="entry name" value="Intron_maturas2"/>
    <property type="match status" value="1"/>
</dbReference>